<protein>
    <submittedName>
        <fullName evidence="1">Uncharacterized protein</fullName>
    </submittedName>
</protein>
<comment type="caution">
    <text evidence="1">The sequence shown here is derived from an EMBL/GenBank/DDBJ whole genome shotgun (WGS) entry which is preliminary data.</text>
</comment>
<dbReference type="Proteomes" id="UP000814033">
    <property type="component" value="Unassembled WGS sequence"/>
</dbReference>
<sequence>MYVIIFEPMRRTSQQLAFCPPSRARLFGAAHAMAGNEAYSNGTYFTMTTHNGRFTQVQTDTGQ</sequence>
<organism evidence="1 2">
    <name type="scientific">Auriscalpium vulgare</name>
    <dbReference type="NCBI Taxonomy" id="40419"/>
    <lineage>
        <taxon>Eukaryota</taxon>
        <taxon>Fungi</taxon>
        <taxon>Dikarya</taxon>
        <taxon>Basidiomycota</taxon>
        <taxon>Agaricomycotina</taxon>
        <taxon>Agaricomycetes</taxon>
        <taxon>Russulales</taxon>
        <taxon>Auriscalpiaceae</taxon>
        <taxon>Auriscalpium</taxon>
    </lineage>
</organism>
<keyword evidence="2" id="KW-1185">Reference proteome</keyword>
<evidence type="ECO:0000313" key="2">
    <source>
        <dbReference type="Proteomes" id="UP000814033"/>
    </source>
</evidence>
<evidence type="ECO:0000313" key="1">
    <source>
        <dbReference type="EMBL" id="KAI0052689.1"/>
    </source>
</evidence>
<name>A0ACB8S7U8_9AGAM</name>
<reference evidence="1" key="2">
    <citation type="journal article" date="2022" name="New Phytol.">
        <title>Evolutionary transition to the ectomycorrhizal habit in the genomes of a hyperdiverse lineage of mushroom-forming fungi.</title>
        <authorList>
            <person name="Looney B."/>
            <person name="Miyauchi S."/>
            <person name="Morin E."/>
            <person name="Drula E."/>
            <person name="Courty P.E."/>
            <person name="Kohler A."/>
            <person name="Kuo A."/>
            <person name="LaButti K."/>
            <person name="Pangilinan J."/>
            <person name="Lipzen A."/>
            <person name="Riley R."/>
            <person name="Andreopoulos W."/>
            <person name="He G."/>
            <person name="Johnson J."/>
            <person name="Nolan M."/>
            <person name="Tritt A."/>
            <person name="Barry K.W."/>
            <person name="Grigoriev I.V."/>
            <person name="Nagy L.G."/>
            <person name="Hibbett D."/>
            <person name="Henrissat B."/>
            <person name="Matheny P.B."/>
            <person name="Labbe J."/>
            <person name="Martin F.M."/>
        </authorList>
    </citation>
    <scope>NUCLEOTIDE SEQUENCE</scope>
    <source>
        <strain evidence="1">FP105234-sp</strain>
    </source>
</reference>
<gene>
    <name evidence="1" type="ORF">FA95DRAFT_1553346</name>
</gene>
<reference evidence="1" key="1">
    <citation type="submission" date="2021-02" db="EMBL/GenBank/DDBJ databases">
        <authorList>
            <consortium name="DOE Joint Genome Institute"/>
            <person name="Ahrendt S."/>
            <person name="Looney B.P."/>
            <person name="Miyauchi S."/>
            <person name="Morin E."/>
            <person name="Drula E."/>
            <person name="Courty P.E."/>
            <person name="Chicoki N."/>
            <person name="Fauchery L."/>
            <person name="Kohler A."/>
            <person name="Kuo A."/>
            <person name="Labutti K."/>
            <person name="Pangilinan J."/>
            <person name="Lipzen A."/>
            <person name="Riley R."/>
            <person name="Andreopoulos W."/>
            <person name="He G."/>
            <person name="Johnson J."/>
            <person name="Barry K.W."/>
            <person name="Grigoriev I.V."/>
            <person name="Nagy L."/>
            <person name="Hibbett D."/>
            <person name="Henrissat B."/>
            <person name="Matheny P.B."/>
            <person name="Labbe J."/>
            <person name="Martin F."/>
        </authorList>
    </citation>
    <scope>NUCLEOTIDE SEQUENCE</scope>
    <source>
        <strain evidence="1">FP105234-sp</strain>
    </source>
</reference>
<dbReference type="EMBL" id="MU275844">
    <property type="protein sequence ID" value="KAI0052689.1"/>
    <property type="molecule type" value="Genomic_DNA"/>
</dbReference>
<proteinExistence type="predicted"/>
<accession>A0ACB8S7U8</accession>